<organism evidence="3 4">
    <name type="scientific">Nocardia ignorata</name>
    <dbReference type="NCBI Taxonomy" id="145285"/>
    <lineage>
        <taxon>Bacteria</taxon>
        <taxon>Bacillati</taxon>
        <taxon>Actinomycetota</taxon>
        <taxon>Actinomycetes</taxon>
        <taxon>Mycobacteriales</taxon>
        <taxon>Nocardiaceae</taxon>
        <taxon>Nocardia</taxon>
    </lineage>
</organism>
<keyword evidence="2" id="KW-0472">Membrane</keyword>
<evidence type="ECO:0008006" key="5">
    <source>
        <dbReference type="Google" id="ProtNLM"/>
    </source>
</evidence>
<evidence type="ECO:0000313" key="4">
    <source>
        <dbReference type="Proteomes" id="UP000295087"/>
    </source>
</evidence>
<protein>
    <recommendedName>
        <fullName evidence="5">DUF4190 domain-containing protein</fullName>
    </recommendedName>
</protein>
<keyword evidence="2" id="KW-0812">Transmembrane</keyword>
<dbReference type="EMBL" id="SNXK01000001">
    <property type="protein sequence ID" value="TDP42505.1"/>
    <property type="molecule type" value="Genomic_DNA"/>
</dbReference>
<proteinExistence type="predicted"/>
<keyword evidence="2" id="KW-1133">Transmembrane helix</keyword>
<sequence>MSTPQESGEGEYRPRHAKPERPEVSYSLSDEPAEPSHGAHEAKYPGRPEVSYGGLPVDDSDGDGEAPAGKTWSTSAFVFAVIALLFFPIIFGVLGIAAGLYGSKKGEPLGNWSAVAALFALLAGLAIRVFFFDADIIPSQN</sequence>
<name>A0A4R6PUD0_NOCIG</name>
<feature type="region of interest" description="Disordered" evidence="1">
    <location>
        <begin position="1"/>
        <end position="68"/>
    </location>
</feature>
<keyword evidence="4" id="KW-1185">Reference proteome</keyword>
<evidence type="ECO:0000256" key="2">
    <source>
        <dbReference type="SAM" id="Phobius"/>
    </source>
</evidence>
<evidence type="ECO:0000256" key="1">
    <source>
        <dbReference type="SAM" id="MobiDB-lite"/>
    </source>
</evidence>
<dbReference type="Proteomes" id="UP000295087">
    <property type="component" value="Unassembled WGS sequence"/>
</dbReference>
<dbReference type="RefSeq" id="WP_133733845.1">
    <property type="nucleotide sequence ID" value="NZ_JBHXPO010000012.1"/>
</dbReference>
<gene>
    <name evidence="3" type="ORF">DFR75_1011618</name>
</gene>
<feature type="transmembrane region" description="Helical" evidence="2">
    <location>
        <begin position="112"/>
        <end position="131"/>
    </location>
</feature>
<feature type="transmembrane region" description="Helical" evidence="2">
    <location>
        <begin position="76"/>
        <end position="100"/>
    </location>
</feature>
<feature type="compositionally biased region" description="Basic and acidic residues" evidence="1">
    <location>
        <begin position="10"/>
        <end position="23"/>
    </location>
</feature>
<accession>A0A4R6PUD0</accession>
<comment type="caution">
    <text evidence="3">The sequence shown here is derived from an EMBL/GenBank/DDBJ whole genome shotgun (WGS) entry which is preliminary data.</text>
</comment>
<feature type="compositionally biased region" description="Basic and acidic residues" evidence="1">
    <location>
        <begin position="37"/>
        <end position="46"/>
    </location>
</feature>
<evidence type="ECO:0000313" key="3">
    <source>
        <dbReference type="EMBL" id="TDP42505.1"/>
    </source>
</evidence>
<dbReference type="AlphaFoldDB" id="A0A4R6PUD0"/>
<reference evidence="3 4" key="1">
    <citation type="submission" date="2019-03" db="EMBL/GenBank/DDBJ databases">
        <title>Genomic Encyclopedia of Type Strains, Phase IV (KMG-IV): sequencing the most valuable type-strain genomes for metagenomic binning, comparative biology and taxonomic classification.</title>
        <authorList>
            <person name="Goeker M."/>
        </authorList>
    </citation>
    <scope>NUCLEOTIDE SEQUENCE [LARGE SCALE GENOMIC DNA]</scope>
    <source>
        <strain evidence="3 4">DSM 44496</strain>
    </source>
</reference>